<keyword evidence="1" id="KW-0472">Membrane</keyword>
<reference evidence="2 3" key="1">
    <citation type="submission" date="2018-06" db="EMBL/GenBank/DDBJ databases">
        <title>Genomic Encyclopedia of Type Strains, Phase IV (KMG-V): Genome sequencing to study the core and pangenomes of soil and plant-associated prokaryotes.</title>
        <authorList>
            <person name="Whitman W."/>
        </authorList>
    </citation>
    <scope>NUCLEOTIDE SEQUENCE [LARGE SCALE GENOMIC DNA]</scope>
    <source>
        <strain evidence="2 3">SRCL-318</strain>
    </source>
</reference>
<dbReference type="OrthoDB" id="9794577at2"/>
<name>A0A2V4TK99_9BURK</name>
<dbReference type="PANTHER" id="PTHR32309">
    <property type="entry name" value="TYROSINE-PROTEIN KINASE"/>
    <property type="match status" value="1"/>
</dbReference>
<dbReference type="InterPro" id="IPR027417">
    <property type="entry name" value="P-loop_NTPase"/>
</dbReference>
<keyword evidence="1" id="KW-0812">Transmembrane</keyword>
<proteinExistence type="predicted"/>
<accession>A0A2V4TK99</accession>
<gene>
    <name evidence="2" type="ORF">C7410_13421</name>
</gene>
<dbReference type="Proteomes" id="UP000247772">
    <property type="component" value="Unassembled WGS sequence"/>
</dbReference>
<evidence type="ECO:0000256" key="1">
    <source>
        <dbReference type="SAM" id="Phobius"/>
    </source>
</evidence>
<dbReference type="GO" id="GO:0004713">
    <property type="term" value="F:protein tyrosine kinase activity"/>
    <property type="evidence" value="ECO:0007669"/>
    <property type="project" value="TreeGrafter"/>
</dbReference>
<evidence type="ECO:0000313" key="2">
    <source>
        <dbReference type="EMBL" id="PYE15275.1"/>
    </source>
</evidence>
<sequence>MKGGTHTIFSQLLAQLSVLRDILDVFLRIICAVETSPLAGNRTCMVITTRTRPERKAAVVELTVRDYLNTFFYYRKIATAVFLSVVAIGVAVALLVPMPYRAQSTLLVLLAGYYDQSNNPNGGAAMQPAIGQLDGVEAQILSSPELHRDVVIAKLGPNASEHDIDSHLQEFEHRLHIEQNDLASTISLTYYDADPKEAADALSRLLDTYFRRRATIFTSGRVDFLTGQRDEVARQLKKADADLLAFQKSHGIVNIDDQTSRAVLLESQLVQQKLENDTSLAQHRGELKSEQTSSKGVKATIPIFTDDSEAAHALDTMQLSLMQLEARRADFASRYMDSSPFVQQLDQQIADMHASIARRKAQMATATRYGHNDYYDVVQGRLAALNASIAGETARQQALEAQIKDTRATLRGLSDISSQMRQLQATRDILADSFKDRSRQVELAKIQQGQVSQVNSTNVRVIQAPFPPSQRSVSASLIIAASVAAGLLISMLVVLVMASLRETFLSPEQAERSLLLPVLNAPVMLGGGARRLGAPADAAKAASRPAHLAYGRMIAAINASTDSPAKVVMALSFGKNDGLLSVIRGLAVELEHRTTKPVLILDMASGADAPLYGPPNAQGLLTWSGHGGQSRAASAAPTENAASSGLVFESVERHNIVVARPESGTFPASWQQTTTLFDTLRKAHDYIVVHAPPASQSFAGIENAALADATIMAVRAEVSRKPVVLGLKTQLLDAGGRLIGIALTHRRGYIPNFIYRFF</sequence>
<organism evidence="2 3">
    <name type="scientific">Paraburkholderia silvatlantica</name>
    <dbReference type="NCBI Taxonomy" id="321895"/>
    <lineage>
        <taxon>Bacteria</taxon>
        <taxon>Pseudomonadati</taxon>
        <taxon>Pseudomonadota</taxon>
        <taxon>Betaproteobacteria</taxon>
        <taxon>Burkholderiales</taxon>
        <taxon>Burkholderiaceae</taxon>
        <taxon>Paraburkholderia</taxon>
    </lineage>
</organism>
<dbReference type="AlphaFoldDB" id="A0A2V4TK99"/>
<dbReference type="InterPro" id="IPR050445">
    <property type="entry name" value="Bact_polysacc_biosynth/exp"/>
</dbReference>
<evidence type="ECO:0000313" key="3">
    <source>
        <dbReference type="Proteomes" id="UP000247772"/>
    </source>
</evidence>
<dbReference type="Gene3D" id="3.40.50.300">
    <property type="entry name" value="P-loop containing nucleotide triphosphate hydrolases"/>
    <property type="match status" value="1"/>
</dbReference>
<dbReference type="RefSeq" id="WP_110857280.1">
    <property type="nucleotide sequence ID" value="NZ_QJSQ01000034.1"/>
</dbReference>
<comment type="caution">
    <text evidence="2">The sequence shown here is derived from an EMBL/GenBank/DDBJ whole genome shotgun (WGS) entry which is preliminary data.</text>
</comment>
<dbReference type="PANTHER" id="PTHR32309:SF13">
    <property type="entry name" value="FERRIC ENTEROBACTIN TRANSPORT PROTEIN FEPE"/>
    <property type="match status" value="1"/>
</dbReference>
<protein>
    <submittedName>
        <fullName evidence="2">Uncharacterized protein involved in exopolysaccharide biosynthesis</fullName>
    </submittedName>
</protein>
<feature type="transmembrane region" description="Helical" evidence="1">
    <location>
        <begin position="477"/>
        <end position="500"/>
    </location>
</feature>
<dbReference type="GO" id="GO:0005886">
    <property type="term" value="C:plasma membrane"/>
    <property type="evidence" value="ECO:0007669"/>
    <property type="project" value="TreeGrafter"/>
</dbReference>
<keyword evidence="1" id="KW-1133">Transmembrane helix</keyword>
<dbReference type="EMBL" id="QJSQ01000034">
    <property type="protein sequence ID" value="PYE15275.1"/>
    <property type="molecule type" value="Genomic_DNA"/>
</dbReference>
<feature type="transmembrane region" description="Helical" evidence="1">
    <location>
        <begin position="77"/>
        <end position="96"/>
    </location>
</feature>